<reference evidence="2 3" key="1">
    <citation type="submission" date="2018-03" db="EMBL/GenBank/DDBJ databases">
        <authorList>
            <person name="Guldener U."/>
        </authorList>
    </citation>
    <scope>NUCLEOTIDE SEQUENCE [LARGE SCALE GENOMIC DNA]</scope>
    <source>
        <strain evidence="2 3">NBRC100155</strain>
    </source>
</reference>
<proteinExistence type="predicted"/>
<evidence type="ECO:0000256" key="1">
    <source>
        <dbReference type="SAM" id="SignalP"/>
    </source>
</evidence>
<dbReference type="EMBL" id="OOIN01000016">
    <property type="protein sequence ID" value="SPO26921.1"/>
    <property type="molecule type" value="Genomic_DNA"/>
</dbReference>
<evidence type="ECO:0000313" key="3">
    <source>
        <dbReference type="Proteomes" id="UP000324022"/>
    </source>
</evidence>
<dbReference type="AlphaFoldDB" id="A0A5C3EB96"/>
<evidence type="ECO:0000313" key="2">
    <source>
        <dbReference type="EMBL" id="SPO26921.1"/>
    </source>
</evidence>
<gene>
    <name evidence="2" type="ORF">UTRI_10390_B</name>
</gene>
<sequence length="174" mass="20146">MLFPRAIVSVLLLFSLTALVWTMEQPHLSREAREEYDNHLTPFVQESYGGNVPLLNERWQIYSHHVVAHPNAEQEAFEFSKTAGNGPVFVRYGRGNFNAYAVTKIPSSSILGVKWGFRAPQIGPTGERDYRDIYAFWHVTKTQVRLIRLDAWRQGAYQTPIISWDAIRFLLRHE</sequence>
<keyword evidence="1" id="KW-0732">Signal</keyword>
<organism evidence="2 3">
    <name type="scientific">Ustilago trichophora</name>
    <dbReference type="NCBI Taxonomy" id="86804"/>
    <lineage>
        <taxon>Eukaryota</taxon>
        <taxon>Fungi</taxon>
        <taxon>Dikarya</taxon>
        <taxon>Basidiomycota</taxon>
        <taxon>Ustilaginomycotina</taxon>
        <taxon>Ustilaginomycetes</taxon>
        <taxon>Ustilaginales</taxon>
        <taxon>Ustilaginaceae</taxon>
        <taxon>Ustilago</taxon>
    </lineage>
</organism>
<keyword evidence="3" id="KW-1185">Reference proteome</keyword>
<feature type="chain" id="PRO_5022932344" description="Effector family protein Eff1" evidence="1">
    <location>
        <begin position="23"/>
        <end position="174"/>
    </location>
</feature>
<accession>A0A5C3EB96</accession>
<name>A0A5C3EB96_9BASI</name>
<protein>
    <recommendedName>
        <fullName evidence="4">Effector family protein Eff1</fullName>
    </recommendedName>
</protein>
<dbReference type="Proteomes" id="UP000324022">
    <property type="component" value="Unassembled WGS sequence"/>
</dbReference>
<evidence type="ECO:0008006" key="4">
    <source>
        <dbReference type="Google" id="ProtNLM"/>
    </source>
</evidence>
<feature type="signal peptide" evidence="1">
    <location>
        <begin position="1"/>
        <end position="22"/>
    </location>
</feature>
<dbReference type="OrthoDB" id="2542148at2759"/>